<proteinExistence type="predicted"/>
<protein>
    <submittedName>
        <fullName evidence="2">Uncharacterized protein</fullName>
    </submittedName>
</protein>
<organism evidence="2 3">
    <name type="scientific">Bambusicola thoracicus</name>
    <name type="common">Chinese bamboo-partridge</name>
    <name type="synonym">Perdix thoracica</name>
    <dbReference type="NCBI Taxonomy" id="9083"/>
    <lineage>
        <taxon>Eukaryota</taxon>
        <taxon>Metazoa</taxon>
        <taxon>Chordata</taxon>
        <taxon>Craniata</taxon>
        <taxon>Vertebrata</taxon>
        <taxon>Euteleostomi</taxon>
        <taxon>Archelosauria</taxon>
        <taxon>Archosauria</taxon>
        <taxon>Dinosauria</taxon>
        <taxon>Saurischia</taxon>
        <taxon>Theropoda</taxon>
        <taxon>Coelurosauria</taxon>
        <taxon>Aves</taxon>
        <taxon>Neognathae</taxon>
        <taxon>Galloanserae</taxon>
        <taxon>Galliformes</taxon>
        <taxon>Phasianidae</taxon>
        <taxon>Perdicinae</taxon>
        <taxon>Bambusicola</taxon>
    </lineage>
</organism>
<dbReference type="AlphaFoldDB" id="A0A2P4S3U2"/>
<dbReference type="InterPro" id="IPR027851">
    <property type="entry name" value="DUF4628"/>
</dbReference>
<feature type="non-terminal residue" evidence="2">
    <location>
        <position position="1"/>
    </location>
</feature>
<dbReference type="OrthoDB" id="10030336at2759"/>
<comment type="caution">
    <text evidence="2">The sequence shown here is derived from an EMBL/GenBank/DDBJ whole genome shotgun (WGS) entry which is preliminary data.</text>
</comment>
<feature type="region of interest" description="Disordered" evidence="1">
    <location>
        <begin position="74"/>
        <end position="235"/>
    </location>
</feature>
<accession>A0A2P4S3U2</accession>
<feature type="compositionally biased region" description="Polar residues" evidence="1">
    <location>
        <begin position="1"/>
        <end position="18"/>
    </location>
</feature>
<evidence type="ECO:0000313" key="3">
    <source>
        <dbReference type="Proteomes" id="UP000237246"/>
    </source>
</evidence>
<sequence length="235" mass="24529">DQSMFENTGAATVPTPRSQHIPAGATPQPPRPAGSQHLRNLGKAVGAKMNDLLRRKEPAGPPDVGVMEVNTGAGAALGMGQPAREDGSTGPDAFPRLDPPPPITKKRTPRALKTPQDMLIAPQPQGGSTEEPHEPPAAHADRAEERPGERDLSPAERPGVLITTSIPGPSGDQPAAALPVPDLIHKGGLETPPRTEKPLREAGLEHELPGSAGRAEPCAPNREGEGPHPDLLSFE</sequence>
<feature type="region of interest" description="Disordered" evidence="1">
    <location>
        <begin position="1"/>
        <end position="38"/>
    </location>
</feature>
<dbReference type="Pfam" id="PF15429">
    <property type="entry name" value="DUF4628"/>
    <property type="match status" value="1"/>
</dbReference>
<feature type="compositionally biased region" description="Basic and acidic residues" evidence="1">
    <location>
        <begin position="183"/>
        <end position="208"/>
    </location>
</feature>
<keyword evidence="3" id="KW-1185">Reference proteome</keyword>
<evidence type="ECO:0000313" key="2">
    <source>
        <dbReference type="EMBL" id="POI18805.1"/>
    </source>
</evidence>
<dbReference type="Proteomes" id="UP000237246">
    <property type="component" value="Unassembled WGS sequence"/>
</dbReference>
<name>A0A2P4S3U2_BAMTH</name>
<dbReference type="EMBL" id="PPHD01116296">
    <property type="protein sequence ID" value="POI18805.1"/>
    <property type="molecule type" value="Genomic_DNA"/>
</dbReference>
<gene>
    <name evidence="2" type="ORF">CIB84_017450</name>
</gene>
<evidence type="ECO:0000256" key="1">
    <source>
        <dbReference type="SAM" id="MobiDB-lite"/>
    </source>
</evidence>
<reference evidence="2 3" key="1">
    <citation type="submission" date="2018-01" db="EMBL/GenBank/DDBJ databases">
        <title>Comparison of the Chinese Bamboo Partridge and Red Junglefowl genome sequences highlights the importance of demography in genome evolution.</title>
        <authorList>
            <person name="Tiley G.P."/>
            <person name="Kimball R.T."/>
            <person name="Braun E.L."/>
            <person name="Burleigh J.G."/>
        </authorList>
    </citation>
    <scope>NUCLEOTIDE SEQUENCE [LARGE SCALE GENOMIC DNA]</scope>
    <source>
        <strain evidence="2">RTK389</strain>
        <tissue evidence="2">Blood</tissue>
    </source>
</reference>
<feature type="compositionally biased region" description="Basic and acidic residues" evidence="1">
    <location>
        <begin position="130"/>
        <end position="154"/>
    </location>
</feature>